<gene>
    <name evidence="1" type="ORF">ACFSX5_01320</name>
</gene>
<dbReference type="InterPro" id="IPR002871">
    <property type="entry name" value="NIF_FeS_clus_asmbl_NifU_N"/>
</dbReference>
<name>A0ABW5QF51_9HYPH</name>
<evidence type="ECO:0000313" key="1">
    <source>
        <dbReference type="EMBL" id="MFD2646428.1"/>
    </source>
</evidence>
<dbReference type="CDD" id="cd06664">
    <property type="entry name" value="IscU_like"/>
    <property type="match status" value="1"/>
</dbReference>
<protein>
    <submittedName>
        <fullName evidence="1">Iron-sulfur cluster assembly scaffold protein</fullName>
    </submittedName>
</protein>
<accession>A0ABW5QF51</accession>
<proteinExistence type="predicted"/>
<keyword evidence="2" id="KW-1185">Reference proteome</keyword>
<dbReference type="EMBL" id="JBHUNP010000001">
    <property type="protein sequence ID" value="MFD2646428.1"/>
    <property type="molecule type" value="Genomic_DNA"/>
</dbReference>
<reference evidence="2" key="1">
    <citation type="journal article" date="2019" name="Int. J. Syst. Evol. Microbiol.">
        <title>The Global Catalogue of Microorganisms (GCM) 10K type strain sequencing project: providing services to taxonomists for standard genome sequencing and annotation.</title>
        <authorList>
            <consortium name="The Broad Institute Genomics Platform"/>
            <consortium name="The Broad Institute Genome Sequencing Center for Infectious Disease"/>
            <person name="Wu L."/>
            <person name="Ma J."/>
        </authorList>
    </citation>
    <scope>NUCLEOTIDE SEQUENCE [LARGE SCALE GENOMIC DNA]</scope>
    <source>
        <strain evidence="2">CCM 7427</strain>
    </source>
</reference>
<dbReference type="Proteomes" id="UP001597521">
    <property type="component" value="Unassembled WGS sequence"/>
</dbReference>
<comment type="caution">
    <text evidence="1">The sequence shown here is derived from an EMBL/GenBank/DDBJ whole genome shotgun (WGS) entry which is preliminary data.</text>
</comment>
<organism evidence="1 2">
    <name type="scientific">Devosia albogilva</name>
    <dbReference type="NCBI Taxonomy" id="429726"/>
    <lineage>
        <taxon>Bacteria</taxon>
        <taxon>Pseudomonadati</taxon>
        <taxon>Pseudomonadota</taxon>
        <taxon>Alphaproteobacteria</taxon>
        <taxon>Hyphomicrobiales</taxon>
        <taxon>Devosiaceae</taxon>
        <taxon>Devosia</taxon>
    </lineage>
</organism>
<evidence type="ECO:0000313" key="2">
    <source>
        <dbReference type="Proteomes" id="UP001597521"/>
    </source>
</evidence>
<dbReference type="SUPFAM" id="SSF82649">
    <property type="entry name" value="SufE/NifU"/>
    <property type="match status" value="1"/>
</dbReference>
<dbReference type="RefSeq" id="WP_386831043.1">
    <property type="nucleotide sequence ID" value="NZ_JBHUNP010000001.1"/>
</dbReference>
<dbReference type="Gene3D" id="3.90.1010.10">
    <property type="match status" value="1"/>
</dbReference>
<sequence>MRETPYIVGDTPTDKKWPSRALVELSNLYSDRLLELAANAPQPGRLAAPDASARKVSRVCGSLIEVDLVVEGGVVTAYGQAVSACAIGQASAAVVARNIVGTEAAELRALRAQMVSMLKEGGAPPEGCWADLGWLAPVRDYPARQPSALLVFDAVVEALDKLESSQALPADA</sequence>